<evidence type="ECO:0000256" key="1">
    <source>
        <dbReference type="SAM" id="MobiDB-lite"/>
    </source>
</evidence>
<comment type="caution">
    <text evidence="2">The sequence shown here is derived from an EMBL/GenBank/DDBJ whole genome shotgun (WGS) entry which is preliminary data.</text>
</comment>
<keyword evidence="3" id="KW-1185">Reference proteome</keyword>
<evidence type="ECO:0000313" key="2">
    <source>
        <dbReference type="EMBL" id="TNN31843.1"/>
    </source>
</evidence>
<proteinExistence type="predicted"/>
<evidence type="ECO:0000313" key="3">
    <source>
        <dbReference type="Proteomes" id="UP000314294"/>
    </source>
</evidence>
<dbReference type="AlphaFoldDB" id="A0A4Z2EST2"/>
<feature type="region of interest" description="Disordered" evidence="1">
    <location>
        <begin position="162"/>
        <end position="189"/>
    </location>
</feature>
<protein>
    <submittedName>
        <fullName evidence="2">Uncharacterized protein</fullName>
    </submittedName>
</protein>
<feature type="compositionally biased region" description="Low complexity" evidence="1">
    <location>
        <begin position="202"/>
        <end position="230"/>
    </location>
</feature>
<name>A0A4Z2EST2_9TELE</name>
<feature type="compositionally biased region" description="Low complexity" evidence="1">
    <location>
        <begin position="175"/>
        <end position="184"/>
    </location>
</feature>
<dbReference type="EMBL" id="SRLO01003111">
    <property type="protein sequence ID" value="TNN31843.1"/>
    <property type="molecule type" value="Genomic_DNA"/>
</dbReference>
<dbReference type="Proteomes" id="UP000314294">
    <property type="component" value="Unassembled WGS sequence"/>
</dbReference>
<reference evidence="2 3" key="1">
    <citation type="submission" date="2019-03" db="EMBL/GenBank/DDBJ databases">
        <title>First draft genome of Liparis tanakae, snailfish: a comprehensive survey of snailfish specific genes.</title>
        <authorList>
            <person name="Kim W."/>
            <person name="Song I."/>
            <person name="Jeong J.-H."/>
            <person name="Kim D."/>
            <person name="Kim S."/>
            <person name="Ryu S."/>
            <person name="Song J.Y."/>
            <person name="Lee S.K."/>
        </authorList>
    </citation>
    <scope>NUCLEOTIDE SEQUENCE [LARGE SCALE GENOMIC DNA]</scope>
    <source>
        <tissue evidence="2">Muscle</tissue>
    </source>
</reference>
<organism evidence="2 3">
    <name type="scientific">Liparis tanakae</name>
    <name type="common">Tanaka's snailfish</name>
    <dbReference type="NCBI Taxonomy" id="230148"/>
    <lineage>
        <taxon>Eukaryota</taxon>
        <taxon>Metazoa</taxon>
        <taxon>Chordata</taxon>
        <taxon>Craniata</taxon>
        <taxon>Vertebrata</taxon>
        <taxon>Euteleostomi</taxon>
        <taxon>Actinopterygii</taxon>
        <taxon>Neopterygii</taxon>
        <taxon>Teleostei</taxon>
        <taxon>Neoteleostei</taxon>
        <taxon>Acanthomorphata</taxon>
        <taxon>Eupercaria</taxon>
        <taxon>Perciformes</taxon>
        <taxon>Cottioidei</taxon>
        <taxon>Cottales</taxon>
        <taxon>Liparidae</taxon>
        <taxon>Liparis</taxon>
    </lineage>
</organism>
<sequence length="296" mass="30761">MLRCKGAKKPDLFLRHRPHDESMLFDAFQSGHKPNGAAVRSLPGVQPLVGLQAVGVHQRLAAVAAEEASARVGEHVAAQVRLLGEALVALAARKRLHAAVRPHEAVDAQRGPAGEGFAAELAAVGFLPAVQHQVLLQVALQAVGLLAVRAGERALAALEHRYRRSRTSGSHERAAAPSSAPSGPEIFTGDSAAASAASAAAAASSVGRSPPAARRAVNAPRFRRQAGAAADRGRLGDAIETLETPETPETLETLETLETPETIGTLETRCFFSISGEGAEPLGAVDARPSPTAFVH</sequence>
<dbReference type="PANTHER" id="PTHR33426">
    <property type="entry name" value="C2H2-TYPE DOMAIN-CONTAINING PROTEIN"/>
    <property type="match status" value="1"/>
</dbReference>
<dbReference type="PANTHER" id="PTHR33426:SF39">
    <property type="match status" value="1"/>
</dbReference>
<accession>A0A4Z2EST2</accession>
<gene>
    <name evidence="2" type="ORF">EYF80_057998</name>
</gene>
<feature type="region of interest" description="Disordered" evidence="1">
    <location>
        <begin position="202"/>
        <end position="236"/>
    </location>
</feature>